<evidence type="ECO:0000313" key="5">
    <source>
        <dbReference type="Proteomes" id="UP000284112"/>
    </source>
</evidence>
<protein>
    <recommendedName>
        <fullName evidence="1">HTH cro/C1-type domain-containing protein</fullName>
    </recommendedName>
</protein>
<dbReference type="RefSeq" id="WP_118224795.1">
    <property type="nucleotide sequence ID" value="NZ_AP031429.1"/>
</dbReference>
<dbReference type="AlphaFoldDB" id="A0A414S0F0"/>
<dbReference type="EMBL" id="QRIC01000011">
    <property type="protein sequence ID" value="RHG26456.1"/>
    <property type="molecule type" value="Genomic_DNA"/>
</dbReference>
<gene>
    <name evidence="3" type="ORF">DW265_06440</name>
    <name evidence="2" type="ORF">DW641_11350</name>
</gene>
<proteinExistence type="predicted"/>
<dbReference type="Pfam" id="PF13443">
    <property type="entry name" value="HTH_26"/>
    <property type="match status" value="1"/>
</dbReference>
<dbReference type="InterPro" id="IPR001387">
    <property type="entry name" value="Cro/C1-type_HTH"/>
</dbReference>
<dbReference type="Proteomes" id="UP000284112">
    <property type="component" value="Unassembled WGS sequence"/>
</dbReference>
<sequence length="47" mass="5192">MDTLIHLLDGKRITTDSIAALCEALNCQPGDLLEYVPDTEATERDTE</sequence>
<evidence type="ECO:0000259" key="1">
    <source>
        <dbReference type="Pfam" id="PF13443"/>
    </source>
</evidence>
<reference evidence="4 5" key="1">
    <citation type="submission" date="2018-08" db="EMBL/GenBank/DDBJ databases">
        <title>A genome reference for cultivated species of the human gut microbiota.</title>
        <authorList>
            <person name="Zou Y."/>
            <person name="Xue W."/>
            <person name="Luo G."/>
        </authorList>
    </citation>
    <scope>NUCLEOTIDE SEQUENCE [LARGE SCALE GENOMIC DNA]</scope>
    <source>
        <strain evidence="3 4">AM22-22</strain>
        <strain evidence="2 5">AM23-13</strain>
    </source>
</reference>
<comment type="caution">
    <text evidence="2">The sequence shown here is derived from an EMBL/GenBank/DDBJ whole genome shotgun (WGS) entry which is preliminary data.</text>
</comment>
<evidence type="ECO:0000313" key="4">
    <source>
        <dbReference type="Proteomes" id="UP000284095"/>
    </source>
</evidence>
<evidence type="ECO:0000313" key="2">
    <source>
        <dbReference type="EMBL" id="RHG06182.1"/>
    </source>
</evidence>
<feature type="domain" description="HTH cro/C1-type" evidence="1">
    <location>
        <begin position="4"/>
        <end position="38"/>
    </location>
</feature>
<organism evidence="2 5">
    <name type="scientific">Dorea longicatena</name>
    <dbReference type="NCBI Taxonomy" id="88431"/>
    <lineage>
        <taxon>Bacteria</taxon>
        <taxon>Bacillati</taxon>
        <taxon>Bacillota</taxon>
        <taxon>Clostridia</taxon>
        <taxon>Lachnospirales</taxon>
        <taxon>Lachnospiraceae</taxon>
        <taxon>Dorea</taxon>
    </lineage>
</organism>
<keyword evidence="4" id="KW-1185">Reference proteome</keyword>
<dbReference type="Proteomes" id="UP000284095">
    <property type="component" value="Unassembled WGS sequence"/>
</dbReference>
<name>A0A414S0F0_9FIRM</name>
<dbReference type="EMBL" id="QRHW01000021">
    <property type="protein sequence ID" value="RHG06182.1"/>
    <property type="molecule type" value="Genomic_DNA"/>
</dbReference>
<evidence type="ECO:0000313" key="3">
    <source>
        <dbReference type="EMBL" id="RHG26456.1"/>
    </source>
</evidence>
<accession>A0A414S0F0</accession>